<organism evidence="2 3">
    <name type="scientific">Prunus yedoensis var. nudiflora</name>
    <dbReference type="NCBI Taxonomy" id="2094558"/>
    <lineage>
        <taxon>Eukaryota</taxon>
        <taxon>Viridiplantae</taxon>
        <taxon>Streptophyta</taxon>
        <taxon>Embryophyta</taxon>
        <taxon>Tracheophyta</taxon>
        <taxon>Spermatophyta</taxon>
        <taxon>Magnoliopsida</taxon>
        <taxon>eudicotyledons</taxon>
        <taxon>Gunneridae</taxon>
        <taxon>Pentapetalae</taxon>
        <taxon>rosids</taxon>
        <taxon>fabids</taxon>
        <taxon>Rosales</taxon>
        <taxon>Rosaceae</taxon>
        <taxon>Amygdaloideae</taxon>
        <taxon>Amygdaleae</taxon>
        <taxon>Prunus</taxon>
    </lineage>
</organism>
<sequence length="355" mass="38344">MSDGSNEEHSKRLLMELLHKKSGHQPTESLNVSNDMFSDKRLSSGLYSGSSSSNHPFILHADQEAGLNNSFRVGSYGSNPCELPQEERACSVESNDKLMYRPDSGALIERESFLAGINATTQSIYTNSNMISKSSINKERSELEGRKRGSKSEAIIMGRAFEAQERMAEQAGLAAQDYGERATNALGMHNSSGVSGGNAGFYGDKIGRSNSFAEETTKDRVPVPSKGQDNILLRRPPVTNASASQEGLSELISNPVFRGKNQVVLQMGGGQTKSLIHDADVSEASFMDMLKSNTKKVGPMDAHAGAGFSEASDAMHGSRSGKKKGKKGRQIDPALLGFKVTSNRIMMGEIQRIDD</sequence>
<dbReference type="Proteomes" id="UP000250321">
    <property type="component" value="Unassembled WGS sequence"/>
</dbReference>
<dbReference type="EMBL" id="PJQY01001311">
    <property type="protein sequence ID" value="PQQ03727.1"/>
    <property type="molecule type" value="Genomic_DNA"/>
</dbReference>
<evidence type="ECO:0000313" key="3">
    <source>
        <dbReference type="Proteomes" id="UP000250321"/>
    </source>
</evidence>
<protein>
    <submittedName>
        <fullName evidence="2">Uncharacterized protein</fullName>
    </submittedName>
</protein>
<dbReference type="PANTHER" id="PTHR46992">
    <property type="entry name" value="GYF DOMAIN-CONTAINING PROTEIN"/>
    <property type="match status" value="1"/>
</dbReference>
<keyword evidence="3" id="KW-1185">Reference proteome</keyword>
<proteinExistence type="predicted"/>
<accession>A0A314YCI2</accession>
<dbReference type="OrthoDB" id="6415790at2759"/>
<name>A0A314YCI2_PRUYE</name>
<evidence type="ECO:0000313" key="2">
    <source>
        <dbReference type="EMBL" id="PQQ03727.1"/>
    </source>
</evidence>
<reference evidence="2 3" key="1">
    <citation type="submission" date="2018-02" db="EMBL/GenBank/DDBJ databases">
        <title>Draft genome of wild Prunus yedoensis var. nudiflora.</title>
        <authorList>
            <person name="Baek S."/>
            <person name="Kim J.-H."/>
            <person name="Choi K."/>
            <person name="Kim G.-B."/>
            <person name="Cho A."/>
            <person name="Jang H."/>
            <person name="Shin C.-H."/>
            <person name="Yu H.-J."/>
            <person name="Mun J.-H."/>
        </authorList>
    </citation>
    <scope>NUCLEOTIDE SEQUENCE [LARGE SCALE GENOMIC DNA]</scope>
    <source>
        <strain evidence="3">cv. Jeju island</strain>
        <tissue evidence="2">Leaf</tissue>
    </source>
</reference>
<comment type="caution">
    <text evidence="2">The sequence shown here is derived from an EMBL/GenBank/DDBJ whole genome shotgun (WGS) entry which is preliminary data.</text>
</comment>
<dbReference type="STRING" id="2094558.A0A314YCI2"/>
<feature type="region of interest" description="Disordered" evidence="1">
    <location>
        <begin position="303"/>
        <end position="331"/>
    </location>
</feature>
<dbReference type="PANTHER" id="PTHR46992:SF4">
    <property type="entry name" value="GYF DOMAIN-CONTAINING PROTEIN"/>
    <property type="match status" value="1"/>
</dbReference>
<dbReference type="AlphaFoldDB" id="A0A314YCI2"/>
<gene>
    <name evidence="2" type="ORF">Pyn_29374</name>
</gene>
<evidence type="ECO:0000256" key="1">
    <source>
        <dbReference type="SAM" id="MobiDB-lite"/>
    </source>
</evidence>
<feature type="compositionally biased region" description="Basic residues" evidence="1">
    <location>
        <begin position="319"/>
        <end position="328"/>
    </location>
</feature>